<feature type="compositionally biased region" description="Basic and acidic residues" evidence="1">
    <location>
        <begin position="133"/>
        <end position="142"/>
    </location>
</feature>
<name>A0A7N0T503_KALFE</name>
<sequence length="159" mass="17966">MAVCEPSKSRTVKYVVRYGGVLTTRRDDFSSHYRGGCTRIIKLDRHTSYKNFTAKLREVSGCSNWKLRIKLDDETLITVTCAEDLEFMLHEHDVASAAHPSDPPKLEAFLTSPEHRAALQWSGPAPAFPAHKRVQERARSGEKAGVNHRVTPRPGRRRS</sequence>
<dbReference type="Gramene" id="Kaladp0023s0006.1.v1.1">
    <property type="protein sequence ID" value="Kaladp0023s0006.1.v1.1.CDS.1"/>
    <property type="gene ID" value="Kaladp0023s0006.v1.1"/>
</dbReference>
<evidence type="ECO:0000256" key="1">
    <source>
        <dbReference type="SAM" id="MobiDB-lite"/>
    </source>
</evidence>
<dbReference type="PANTHER" id="PTHR31066:SF85">
    <property type="entry name" value="OS02G0809100 PROTEIN"/>
    <property type="match status" value="1"/>
</dbReference>
<dbReference type="PANTHER" id="PTHR31066">
    <property type="entry name" value="OS05G0427100 PROTEIN-RELATED"/>
    <property type="match status" value="1"/>
</dbReference>
<dbReference type="Pfam" id="PF00564">
    <property type="entry name" value="PB1"/>
    <property type="match status" value="1"/>
</dbReference>
<dbReference type="Proteomes" id="UP000594263">
    <property type="component" value="Unplaced"/>
</dbReference>
<dbReference type="EnsemblPlants" id="Kaladp0023s0006.1.v1.1">
    <property type="protein sequence ID" value="Kaladp0023s0006.1.v1.1.CDS.1"/>
    <property type="gene ID" value="Kaladp0023s0006.v1.1"/>
</dbReference>
<organism evidence="3 4">
    <name type="scientific">Kalanchoe fedtschenkoi</name>
    <name type="common">Lavender scallops</name>
    <name type="synonym">South American air plant</name>
    <dbReference type="NCBI Taxonomy" id="63787"/>
    <lineage>
        <taxon>Eukaryota</taxon>
        <taxon>Viridiplantae</taxon>
        <taxon>Streptophyta</taxon>
        <taxon>Embryophyta</taxon>
        <taxon>Tracheophyta</taxon>
        <taxon>Spermatophyta</taxon>
        <taxon>Magnoliopsida</taxon>
        <taxon>eudicotyledons</taxon>
        <taxon>Gunneridae</taxon>
        <taxon>Pentapetalae</taxon>
        <taxon>Saxifragales</taxon>
        <taxon>Crassulaceae</taxon>
        <taxon>Kalanchoe</taxon>
    </lineage>
</organism>
<feature type="region of interest" description="Disordered" evidence="1">
    <location>
        <begin position="123"/>
        <end position="159"/>
    </location>
</feature>
<evidence type="ECO:0000259" key="2">
    <source>
        <dbReference type="SMART" id="SM00666"/>
    </source>
</evidence>
<proteinExistence type="predicted"/>
<dbReference type="Gene3D" id="3.10.20.90">
    <property type="entry name" value="Phosphatidylinositol 3-kinase Catalytic Subunit, Chain A, domain 1"/>
    <property type="match status" value="1"/>
</dbReference>
<dbReference type="SMART" id="SM00666">
    <property type="entry name" value="PB1"/>
    <property type="match status" value="1"/>
</dbReference>
<protein>
    <recommendedName>
        <fullName evidence="2">PB1 domain-containing protein</fullName>
    </recommendedName>
</protein>
<feature type="domain" description="PB1" evidence="2">
    <location>
        <begin position="26"/>
        <end position="113"/>
    </location>
</feature>
<evidence type="ECO:0000313" key="4">
    <source>
        <dbReference type="Proteomes" id="UP000594263"/>
    </source>
</evidence>
<feature type="compositionally biased region" description="Basic residues" evidence="1">
    <location>
        <begin position="150"/>
        <end position="159"/>
    </location>
</feature>
<dbReference type="OMA" id="EFMLHEH"/>
<dbReference type="SUPFAM" id="SSF54277">
    <property type="entry name" value="CAD &amp; PB1 domains"/>
    <property type="match status" value="1"/>
</dbReference>
<reference evidence="3" key="1">
    <citation type="submission" date="2021-01" db="UniProtKB">
        <authorList>
            <consortium name="EnsemblPlants"/>
        </authorList>
    </citation>
    <scope>IDENTIFICATION</scope>
</reference>
<keyword evidence="4" id="KW-1185">Reference proteome</keyword>
<evidence type="ECO:0000313" key="3">
    <source>
        <dbReference type="EnsemblPlants" id="Kaladp0023s0006.1.v1.1.CDS.1"/>
    </source>
</evidence>
<dbReference type="AlphaFoldDB" id="A0A7N0T503"/>
<dbReference type="InterPro" id="IPR053198">
    <property type="entry name" value="Gynoecium_Dev_Regulator"/>
</dbReference>
<accession>A0A7N0T503</accession>
<dbReference type="InterPro" id="IPR000270">
    <property type="entry name" value="PB1_dom"/>
</dbReference>